<keyword evidence="1" id="KW-0472">Membrane</keyword>
<dbReference type="EMBL" id="KV784400">
    <property type="protein sequence ID" value="OEU06749.1"/>
    <property type="molecule type" value="Genomic_DNA"/>
</dbReference>
<keyword evidence="1" id="KW-0812">Transmembrane</keyword>
<organism evidence="2 3">
    <name type="scientific">Fragilariopsis cylindrus CCMP1102</name>
    <dbReference type="NCBI Taxonomy" id="635003"/>
    <lineage>
        <taxon>Eukaryota</taxon>
        <taxon>Sar</taxon>
        <taxon>Stramenopiles</taxon>
        <taxon>Ochrophyta</taxon>
        <taxon>Bacillariophyta</taxon>
        <taxon>Bacillariophyceae</taxon>
        <taxon>Bacillariophycidae</taxon>
        <taxon>Bacillariales</taxon>
        <taxon>Bacillariaceae</taxon>
        <taxon>Fragilariopsis</taxon>
    </lineage>
</organism>
<evidence type="ECO:0000256" key="1">
    <source>
        <dbReference type="SAM" id="Phobius"/>
    </source>
</evidence>
<reference evidence="2 3" key="1">
    <citation type="submission" date="2016-09" db="EMBL/GenBank/DDBJ databases">
        <title>Extensive genetic diversity and differential bi-allelic expression allows diatom success in the polar Southern Ocean.</title>
        <authorList>
            <consortium name="DOE Joint Genome Institute"/>
            <person name="Mock T."/>
            <person name="Otillar R.P."/>
            <person name="Strauss J."/>
            <person name="Dupont C."/>
            <person name="Frickenhaus S."/>
            <person name="Maumus F."/>
            <person name="Mcmullan M."/>
            <person name="Sanges R."/>
            <person name="Schmutz J."/>
            <person name="Toseland A."/>
            <person name="Valas R."/>
            <person name="Veluchamy A."/>
            <person name="Ward B.J."/>
            <person name="Allen A."/>
            <person name="Barry K."/>
            <person name="Falciatore A."/>
            <person name="Ferrante M."/>
            <person name="Fortunato A.E."/>
            <person name="Gloeckner G."/>
            <person name="Gruber A."/>
            <person name="Hipkin R."/>
            <person name="Janech M."/>
            <person name="Kroth P."/>
            <person name="Leese F."/>
            <person name="Lindquist E."/>
            <person name="Lyon B.R."/>
            <person name="Martin J."/>
            <person name="Mayer C."/>
            <person name="Parker M."/>
            <person name="Quesneville H."/>
            <person name="Raymond J."/>
            <person name="Uhlig C."/>
            <person name="Valentin K.U."/>
            <person name="Worden A.Z."/>
            <person name="Armbrust E.V."/>
            <person name="Bowler C."/>
            <person name="Green B."/>
            <person name="Moulton V."/>
            <person name="Van Oosterhout C."/>
            <person name="Grigoriev I."/>
        </authorList>
    </citation>
    <scope>NUCLEOTIDE SEQUENCE [LARGE SCALE GENOMIC DNA]</scope>
    <source>
        <strain evidence="2 3">CCMP1102</strain>
    </source>
</reference>
<protein>
    <submittedName>
        <fullName evidence="2">Uncharacterized protein</fullName>
    </submittedName>
</protein>
<dbReference type="KEGG" id="fcy:FRACYDRAFT_253524"/>
<gene>
    <name evidence="2" type="ORF">FRACYDRAFT_253524</name>
</gene>
<feature type="transmembrane region" description="Helical" evidence="1">
    <location>
        <begin position="78"/>
        <end position="96"/>
    </location>
</feature>
<feature type="transmembrane region" description="Helical" evidence="1">
    <location>
        <begin position="215"/>
        <end position="235"/>
    </location>
</feature>
<feature type="transmembrane region" description="Helical" evidence="1">
    <location>
        <begin position="182"/>
        <end position="203"/>
    </location>
</feature>
<dbReference type="OrthoDB" id="47528at2759"/>
<evidence type="ECO:0000313" key="2">
    <source>
        <dbReference type="EMBL" id="OEU06749.1"/>
    </source>
</evidence>
<dbReference type="InParanoid" id="A0A1E7ELE1"/>
<feature type="transmembrane region" description="Helical" evidence="1">
    <location>
        <begin position="241"/>
        <end position="259"/>
    </location>
</feature>
<keyword evidence="1" id="KW-1133">Transmembrane helix</keyword>
<name>A0A1E7ELE1_9STRA</name>
<keyword evidence="3" id="KW-1185">Reference proteome</keyword>
<proteinExistence type="predicted"/>
<evidence type="ECO:0000313" key="3">
    <source>
        <dbReference type="Proteomes" id="UP000095751"/>
    </source>
</evidence>
<accession>A0A1E7ELE1</accession>
<dbReference type="Proteomes" id="UP000095751">
    <property type="component" value="Unassembled WGS sequence"/>
</dbReference>
<dbReference type="AlphaFoldDB" id="A0A1E7ELE1"/>
<sequence>MMELTDLANKENDNDGGDKNSNNNTTTEDGSCFVVIKKLLYRHWLGDDYDGKEWTYTYYTNQGEEKVWTLLNASAFKLLKFYIITFSMIVFLFFYVRIMNDKYDDTYSIRNMIMYDSKDISLDIISFYIVGRLYNQHSIDTMEFILPCLITSIFQSWGASHLTNLIHSITPQEMKCEWGASMYILIFGVCLPFLLLIIGFHIYESKRQQISLQKLMEFTFTLIVFLFPYIGNQFFHLHHWYYGWMFGMHCNVSGFLRGVTIFGRDPIMTCDITLYQSQNQLCPYITLVSKNKNINDLAYDSGFYSHISNREDEEEEQKMGCSE</sequence>